<sequence>MKDTIITSKRKQLELKTLLACFIIMNLLNIYSIYTFNTSWTEVIMSLGYVTIGSFALYIIWTILRLFLFGSKHILETLKKDSRICNKISDLK</sequence>
<dbReference type="Proteomes" id="UP000434604">
    <property type="component" value="Unassembled WGS sequence"/>
</dbReference>
<keyword evidence="1" id="KW-0472">Membrane</keyword>
<reference evidence="2 3" key="1">
    <citation type="journal article" date="2019" name="Nat. Med.">
        <title>A library of human gut bacterial isolates paired with longitudinal multiomics data enables mechanistic microbiome research.</title>
        <authorList>
            <person name="Poyet M."/>
            <person name="Groussin M."/>
            <person name="Gibbons S.M."/>
            <person name="Avila-Pacheco J."/>
            <person name="Jiang X."/>
            <person name="Kearney S.M."/>
            <person name="Perrotta A.R."/>
            <person name="Berdy B."/>
            <person name="Zhao S."/>
            <person name="Lieberman T.D."/>
            <person name="Swanson P.K."/>
            <person name="Smith M."/>
            <person name="Roesemann S."/>
            <person name="Alexander J.E."/>
            <person name="Rich S.A."/>
            <person name="Livny J."/>
            <person name="Vlamakis H."/>
            <person name="Clish C."/>
            <person name="Bullock K."/>
            <person name="Deik A."/>
            <person name="Scott J."/>
            <person name="Pierce K.A."/>
            <person name="Xavier R.J."/>
            <person name="Alm E.J."/>
        </authorList>
    </citation>
    <scope>NUCLEOTIDE SEQUENCE [LARGE SCALE GENOMIC DNA]</scope>
    <source>
        <strain evidence="2 3">BIOML-A58</strain>
    </source>
</reference>
<comment type="caution">
    <text evidence="2">The sequence shown here is derived from an EMBL/GenBank/DDBJ whole genome shotgun (WGS) entry which is preliminary data.</text>
</comment>
<organism evidence="2 3">
    <name type="scientific">Bacteroides xylanisolvens</name>
    <dbReference type="NCBI Taxonomy" id="371601"/>
    <lineage>
        <taxon>Bacteria</taxon>
        <taxon>Pseudomonadati</taxon>
        <taxon>Bacteroidota</taxon>
        <taxon>Bacteroidia</taxon>
        <taxon>Bacteroidales</taxon>
        <taxon>Bacteroidaceae</taxon>
        <taxon>Bacteroides</taxon>
    </lineage>
</organism>
<gene>
    <name evidence="2" type="ORF">GA398_12110</name>
</gene>
<keyword evidence="1" id="KW-0812">Transmembrane</keyword>
<evidence type="ECO:0000313" key="2">
    <source>
        <dbReference type="EMBL" id="KAB6147357.1"/>
    </source>
</evidence>
<dbReference type="AlphaFoldDB" id="A0A7J5PWH3"/>
<dbReference type="EMBL" id="WDED01000016">
    <property type="protein sequence ID" value="KAB6147357.1"/>
    <property type="molecule type" value="Genomic_DNA"/>
</dbReference>
<evidence type="ECO:0000256" key="1">
    <source>
        <dbReference type="SAM" id="Phobius"/>
    </source>
</evidence>
<name>A0A7J5PWH3_9BACE</name>
<feature type="transmembrane region" description="Helical" evidence="1">
    <location>
        <begin position="15"/>
        <end position="34"/>
    </location>
</feature>
<protein>
    <submittedName>
        <fullName evidence="2">Uncharacterized protein</fullName>
    </submittedName>
</protein>
<feature type="transmembrane region" description="Helical" evidence="1">
    <location>
        <begin position="46"/>
        <end position="68"/>
    </location>
</feature>
<proteinExistence type="predicted"/>
<keyword evidence="1" id="KW-1133">Transmembrane helix</keyword>
<evidence type="ECO:0000313" key="3">
    <source>
        <dbReference type="Proteomes" id="UP000434604"/>
    </source>
</evidence>
<accession>A0A7J5PWH3</accession>